<evidence type="ECO:0000256" key="3">
    <source>
        <dbReference type="ARBA" id="ARBA00022989"/>
    </source>
</evidence>
<protein>
    <submittedName>
        <fullName evidence="7">MFS general substrate transporter</fullName>
    </submittedName>
</protein>
<dbReference type="InterPro" id="IPR020846">
    <property type="entry name" value="MFS_dom"/>
</dbReference>
<dbReference type="STRING" id="1448308.A0A2T2NVP4"/>
<dbReference type="InterPro" id="IPR036259">
    <property type="entry name" value="MFS_trans_sf"/>
</dbReference>
<keyword evidence="4 5" id="KW-0472">Membrane</keyword>
<dbReference type="Gene3D" id="1.20.1720.10">
    <property type="entry name" value="Multidrug resistance protein D"/>
    <property type="match status" value="1"/>
</dbReference>
<dbReference type="Pfam" id="PF07690">
    <property type="entry name" value="MFS_1"/>
    <property type="match status" value="1"/>
</dbReference>
<keyword evidence="8" id="KW-1185">Reference proteome</keyword>
<evidence type="ECO:0000256" key="5">
    <source>
        <dbReference type="SAM" id="Phobius"/>
    </source>
</evidence>
<organism evidence="7 8">
    <name type="scientific">Corynespora cassiicola Philippines</name>
    <dbReference type="NCBI Taxonomy" id="1448308"/>
    <lineage>
        <taxon>Eukaryota</taxon>
        <taxon>Fungi</taxon>
        <taxon>Dikarya</taxon>
        <taxon>Ascomycota</taxon>
        <taxon>Pezizomycotina</taxon>
        <taxon>Dothideomycetes</taxon>
        <taxon>Pleosporomycetidae</taxon>
        <taxon>Pleosporales</taxon>
        <taxon>Corynesporascaceae</taxon>
        <taxon>Corynespora</taxon>
    </lineage>
</organism>
<dbReference type="Proteomes" id="UP000240883">
    <property type="component" value="Unassembled WGS sequence"/>
</dbReference>
<dbReference type="PANTHER" id="PTHR23501:SF43">
    <property type="entry name" value="MULTIDRUG TRANSPORTER, PUTATIVE (AFU_ORTHOLOGUE AFUA_6G03040)-RELATED"/>
    <property type="match status" value="1"/>
</dbReference>
<sequence length="125" mass="13756">MMRGLQVIWAKLSDIAGRKAILVTSMAIFTVFSALCGASQTINQLIMFRWCQGMGGCGVFAITQLLYMEMVPRRKLPSYISLVTAVISISLMIGPPLGGAITASGSWRWIFLMKYALTVRFGPCR</sequence>
<evidence type="ECO:0000256" key="2">
    <source>
        <dbReference type="ARBA" id="ARBA00022692"/>
    </source>
</evidence>
<comment type="subcellular location">
    <subcellularLocation>
        <location evidence="1">Membrane</location>
        <topology evidence="1">Multi-pass membrane protein</topology>
    </subcellularLocation>
</comment>
<dbReference type="GO" id="GO:0005886">
    <property type="term" value="C:plasma membrane"/>
    <property type="evidence" value="ECO:0007669"/>
    <property type="project" value="TreeGrafter"/>
</dbReference>
<gene>
    <name evidence="7" type="ORF">BS50DRAFT_342350</name>
</gene>
<feature type="domain" description="Major facilitator superfamily (MFS) profile" evidence="6">
    <location>
        <begin position="1"/>
        <end position="125"/>
    </location>
</feature>
<dbReference type="GO" id="GO:0022857">
    <property type="term" value="F:transmembrane transporter activity"/>
    <property type="evidence" value="ECO:0007669"/>
    <property type="project" value="InterPro"/>
</dbReference>
<evidence type="ECO:0000313" key="7">
    <source>
        <dbReference type="EMBL" id="PSN69460.1"/>
    </source>
</evidence>
<evidence type="ECO:0000259" key="6">
    <source>
        <dbReference type="PROSITE" id="PS50850"/>
    </source>
</evidence>
<evidence type="ECO:0000256" key="4">
    <source>
        <dbReference type="ARBA" id="ARBA00023136"/>
    </source>
</evidence>
<keyword evidence="3 5" id="KW-1133">Transmembrane helix</keyword>
<reference evidence="7 8" key="1">
    <citation type="journal article" date="2018" name="Front. Microbiol.">
        <title>Genome-Wide Analysis of Corynespora cassiicola Leaf Fall Disease Putative Effectors.</title>
        <authorList>
            <person name="Lopez D."/>
            <person name="Ribeiro S."/>
            <person name="Label P."/>
            <person name="Fumanal B."/>
            <person name="Venisse J.S."/>
            <person name="Kohler A."/>
            <person name="de Oliveira R.R."/>
            <person name="Labutti K."/>
            <person name="Lipzen A."/>
            <person name="Lail K."/>
            <person name="Bauer D."/>
            <person name="Ohm R.A."/>
            <person name="Barry K.W."/>
            <person name="Spatafora J."/>
            <person name="Grigoriev I.V."/>
            <person name="Martin F.M."/>
            <person name="Pujade-Renaud V."/>
        </authorList>
    </citation>
    <scope>NUCLEOTIDE SEQUENCE [LARGE SCALE GENOMIC DNA]</scope>
    <source>
        <strain evidence="7 8">Philippines</strain>
    </source>
</reference>
<dbReference type="AlphaFoldDB" id="A0A2T2NVP4"/>
<accession>A0A2T2NVP4</accession>
<keyword evidence="2 5" id="KW-0812">Transmembrane</keyword>
<name>A0A2T2NVP4_CORCC</name>
<dbReference type="PANTHER" id="PTHR23501">
    <property type="entry name" value="MAJOR FACILITATOR SUPERFAMILY"/>
    <property type="match status" value="1"/>
</dbReference>
<dbReference type="OrthoDB" id="440553at2759"/>
<feature type="transmembrane region" description="Helical" evidence="5">
    <location>
        <begin position="20"/>
        <end position="40"/>
    </location>
</feature>
<proteinExistence type="predicted"/>
<feature type="transmembrane region" description="Helical" evidence="5">
    <location>
        <begin position="46"/>
        <end position="67"/>
    </location>
</feature>
<feature type="transmembrane region" description="Helical" evidence="5">
    <location>
        <begin position="79"/>
        <end position="103"/>
    </location>
</feature>
<dbReference type="PROSITE" id="PS50850">
    <property type="entry name" value="MFS"/>
    <property type="match status" value="1"/>
</dbReference>
<dbReference type="InterPro" id="IPR011701">
    <property type="entry name" value="MFS"/>
</dbReference>
<evidence type="ECO:0000256" key="1">
    <source>
        <dbReference type="ARBA" id="ARBA00004141"/>
    </source>
</evidence>
<dbReference type="SUPFAM" id="SSF103473">
    <property type="entry name" value="MFS general substrate transporter"/>
    <property type="match status" value="1"/>
</dbReference>
<evidence type="ECO:0000313" key="8">
    <source>
        <dbReference type="Proteomes" id="UP000240883"/>
    </source>
</evidence>
<dbReference type="EMBL" id="KZ678133">
    <property type="protein sequence ID" value="PSN69460.1"/>
    <property type="molecule type" value="Genomic_DNA"/>
</dbReference>